<dbReference type="KEGG" id="bdr:105231340"/>
<feature type="region of interest" description="Disordered" evidence="3">
    <location>
        <begin position="279"/>
        <end position="302"/>
    </location>
</feature>
<dbReference type="InterPro" id="IPR045242">
    <property type="entry name" value="Syntaxin"/>
</dbReference>
<feature type="coiled-coil region" evidence="2">
    <location>
        <begin position="57"/>
        <end position="84"/>
    </location>
</feature>
<dbReference type="RefSeq" id="XP_011210897.2">
    <property type="nucleotide sequence ID" value="XM_011212595.4"/>
</dbReference>
<dbReference type="GO" id="GO:0012505">
    <property type="term" value="C:endomembrane system"/>
    <property type="evidence" value="ECO:0007669"/>
    <property type="project" value="TreeGrafter"/>
</dbReference>
<dbReference type="GO" id="GO:0000421">
    <property type="term" value="C:autophagosome membrane"/>
    <property type="evidence" value="ECO:0007669"/>
    <property type="project" value="TreeGrafter"/>
</dbReference>
<dbReference type="Gene3D" id="1.20.5.110">
    <property type="match status" value="1"/>
</dbReference>
<dbReference type="GO" id="GO:0005484">
    <property type="term" value="F:SNAP receptor activity"/>
    <property type="evidence" value="ECO:0007669"/>
    <property type="project" value="TreeGrafter"/>
</dbReference>
<dbReference type="OrthoDB" id="10035606at2759"/>
<evidence type="ECO:0000256" key="1">
    <source>
        <dbReference type="ARBA" id="ARBA00009063"/>
    </source>
</evidence>
<dbReference type="GO" id="GO:0031201">
    <property type="term" value="C:SNARE complex"/>
    <property type="evidence" value="ECO:0007669"/>
    <property type="project" value="TreeGrafter"/>
</dbReference>
<feature type="coiled-coil region" evidence="2">
    <location>
        <begin position="152"/>
        <end position="189"/>
    </location>
</feature>
<sequence>MALNDKIPLKQAEVSVRRFNDLAIPHHLSLLKNHRSNIEKSLALGDWNKIKKEEINATRVIKQIKNLLIEMDALRERVRSEDLERFDIMMEDGKNKAFQGMSEYLELKLKAPSYNKYSGSLENYEEEETLPPAEIGLTTAHRQVIPPIETKYEQQEYQLQQRQACLDELEELQNEIRDLNGMYLNMHQLVQEQGNDVRIIADNAEEALENVQIGESNLRKALTYKKAMYPVVGALIGTCVGGPIGLVAGLKAGGLAAVGCGILGFTGGSVLKSNPSINPTVMQGNIEEESSQEPIEMERTDE</sequence>
<dbReference type="GeneID" id="105231340"/>
<accession>A0A034WQX4</accession>
<dbReference type="SUPFAM" id="SSF47661">
    <property type="entry name" value="t-snare proteins"/>
    <property type="match status" value="1"/>
</dbReference>
<dbReference type="InterPro" id="IPR000727">
    <property type="entry name" value="T_SNARE_dom"/>
</dbReference>
<evidence type="ECO:0000259" key="5">
    <source>
        <dbReference type="PROSITE" id="PS50192"/>
    </source>
</evidence>
<feature type="domain" description="T-SNARE coiled-coil homology" evidence="5">
    <location>
        <begin position="159"/>
        <end position="221"/>
    </location>
</feature>
<dbReference type="InterPro" id="IPR059001">
    <property type="entry name" value="STX17_N"/>
</dbReference>
<dbReference type="InterPro" id="IPR010989">
    <property type="entry name" value="SNARE"/>
</dbReference>
<keyword evidence="4" id="KW-1133">Transmembrane helix</keyword>
<dbReference type="EMBL" id="GAKP01002799">
    <property type="protein sequence ID" value="JAC56153.1"/>
    <property type="molecule type" value="Transcribed_RNA"/>
</dbReference>
<dbReference type="InterPro" id="IPR028676">
    <property type="entry name" value="STX17_SNARE"/>
</dbReference>
<dbReference type="CDD" id="cd15846">
    <property type="entry name" value="SNARE_syntaxin17"/>
    <property type="match status" value="1"/>
</dbReference>
<dbReference type="GO" id="GO:0048278">
    <property type="term" value="P:vesicle docking"/>
    <property type="evidence" value="ECO:0007669"/>
    <property type="project" value="TreeGrafter"/>
</dbReference>
<dbReference type="GO" id="GO:0006906">
    <property type="term" value="P:vesicle fusion"/>
    <property type="evidence" value="ECO:0007669"/>
    <property type="project" value="TreeGrafter"/>
</dbReference>
<dbReference type="GO" id="GO:0006886">
    <property type="term" value="P:intracellular protein transport"/>
    <property type="evidence" value="ECO:0007669"/>
    <property type="project" value="TreeGrafter"/>
</dbReference>
<dbReference type="GO" id="GO:0005886">
    <property type="term" value="C:plasma membrane"/>
    <property type="evidence" value="ECO:0007669"/>
    <property type="project" value="TreeGrafter"/>
</dbReference>
<dbReference type="PANTHER" id="PTHR19957:SF139">
    <property type="entry name" value="SYNTAXIN-17"/>
    <property type="match status" value="1"/>
</dbReference>
<gene>
    <name evidence="6" type="primary">STX17</name>
</gene>
<reference evidence="6" key="1">
    <citation type="journal article" date="2014" name="BMC Genomics">
        <title>Characterizing the developmental transcriptome of the oriental fruit fly, Bactrocera dorsalis (Diptera: Tephritidae) through comparative genomic analysis with Drosophila melanogaster utilizing modENCODE datasets.</title>
        <authorList>
            <person name="Geib S.M."/>
            <person name="Calla B."/>
            <person name="Hall B."/>
            <person name="Hou S."/>
            <person name="Manoukis N.C."/>
        </authorList>
    </citation>
    <scope>NUCLEOTIDE SEQUENCE</scope>
    <source>
        <strain evidence="6">Punador</strain>
    </source>
</reference>
<evidence type="ECO:0000313" key="6">
    <source>
        <dbReference type="EMBL" id="JAC56153.1"/>
    </source>
</evidence>
<keyword evidence="2" id="KW-0175">Coiled coil</keyword>
<name>A0A034WQX4_BACDO</name>
<dbReference type="SMART" id="SM00397">
    <property type="entry name" value="t_SNARE"/>
    <property type="match status" value="1"/>
</dbReference>
<evidence type="ECO:0000256" key="2">
    <source>
        <dbReference type="SAM" id="Coils"/>
    </source>
</evidence>
<feature type="transmembrane region" description="Helical" evidence="4">
    <location>
        <begin position="227"/>
        <end position="246"/>
    </location>
</feature>
<dbReference type="GO" id="GO:0006887">
    <property type="term" value="P:exocytosis"/>
    <property type="evidence" value="ECO:0007669"/>
    <property type="project" value="TreeGrafter"/>
</dbReference>
<dbReference type="PROSITE" id="PS50192">
    <property type="entry name" value="T_SNARE"/>
    <property type="match status" value="1"/>
</dbReference>
<organism evidence="6">
    <name type="scientific">Bactrocera dorsalis</name>
    <name type="common">Oriental fruit fly</name>
    <name type="synonym">Dacus dorsalis</name>
    <dbReference type="NCBI Taxonomy" id="27457"/>
    <lineage>
        <taxon>Eukaryota</taxon>
        <taxon>Metazoa</taxon>
        <taxon>Ecdysozoa</taxon>
        <taxon>Arthropoda</taxon>
        <taxon>Hexapoda</taxon>
        <taxon>Insecta</taxon>
        <taxon>Pterygota</taxon>
        <taxon>Neoptera</taxon>
        <taxon>Endopterygota</taxon>
        <taxon>Diptera</taxon>
        <taxon>Brachycera</taxon>
        <taxon>Muscomorpha</taxon>
        <taxon>Tephritoidea</taxon>
        <taxon>Tephritidae</taxon>
        <taxon>Bactrocera</taxon>
        <taxon>Bactrocera</taxon>
    </lineage>
</organism>
<dbReference type="Pfam" id="PF26585">
    <property type="entry name" value="STX17_N"/>
    <property type="match status" value="1"/>
</dbReference>
<comment type="similarity">
    <text evidence="1">Belongs to the syntaxin family.</text>
</comment>
<feature type="transmembrane region" description="Helical" evidence="4">
    <location>
        <begin position="252"/>
        <end position="271"/>
    </location>
</feature>
<protein>
    <submittedName>
        <fullName evidence="6">Syntaxin-17</fullName>
    </submittedName>
</protein>
<evidence type="ECO:0000256" key="3">
    <source>
        <dbReference type="SAM" id="MobiDB-lite"/>
    </source>
</evidence>
<evidence type="ECO:0000256" key="4">
    <source>
        <dbReference type="SAM" id="Phobius"/>
    </source>
</evidence>
<dbReference type="GO" id="GO:0000149">
    <property type="term" value="F:SNARE binding"/>
    <property type="evidence" value="ECO:0007669"/>
    <property type="project" value="TreeGrafter"/>
</dbReference>
<dbReference type="PANTHER" id="PTHR19957">
    <property type="entry name" value="SYNTAXIN"/>
    <property type="match status" value="1"/>
</dbReference>
<keyword evidence="4" id="KW-0812">Transmembrane</keyword>
<dbReference type="AlphaFoldDB" id="A0A034WQX4"/>
<dbReference type="CTD" id="38541"/>
<proteinExistence type="inferred from homology"/>
<keyword evidence="4" id="KW-0472">Membrane</keyword>